<evidence type="ECO:0000313" key="1">
    <source>
        <dbReference type="EMBL" id="NSJ43347.1"/>
    </source>
</evidence>
<reference evidence="1 2" key="1">
    <citation type="journal article" date="2020" name="Cell Host Microbe">
        <title>Functional and Genomic Variation between Human-Derived Isolates of Lachnospiraceae Reveals Inter- and Intra-Species Diversity.</title>
        <authorList>
            <person name="Sorbara M.T."/>
            <person name="Littmann E.R."/>
            <person name="Fontana E."/>
            <person name="Moody T.U."/>
            <person name="Kohout C.E."/>
            <person name="Gjonbalaj M."/>
            <person name="Eaton V."/>
            <person name="Seok R."/>
            <person name="Leiner I.M."/>
            <person name="Pamer E.G."/>
        </authorList>
    </citation>
    <scope>NUCLEOTIDE SEQUENCE [LARGE SCALE GENOMIC DNA]</scope>
    <source>
        <strain evidence="1 2">MSK.2.26</strain>
    </source>
</reference>
<sequence>MTQTQDYAMQIAKDIVVAKLSNSAPGRTNDETGDNIAKMYESIYNKIYEIASKEEAV</sequence>
<accession>A0ABD6LFK8</accession>
<organism evidence="1 2">
    <name type="scientific">Enterocloster clostridioformis</name>
    <dbReference type="NCBI Taxonomy" id="1531"/>
    <lineage>
        <taxon>Bacteria</taxon>
        <taxon>Bacillati</taxon>
        <taxon>Bacillota</taxon>
        <taxon>Clostridia</taxon>
        <taxon>Lachnospirales</taxon>
        <taxon>Lachnospiraceae</taxon>
        <taxon>Enterocloster</taxon>
    </lineage>
</organism>
<gene>
    <name evidence="1" type="ORF">G5B26_07090</name>
</gene>
<dbReference type="AlphaFoldDB" id="A0ABD6LFK8"/>
<dbReference type="EMBL" id="JAAISW010000007">
    <property type="protein sequence ID" value="NSJ43347.1"/>
    <property type="molecule type" value="Genomic_DNA"/>
</dbReference>
<evidence type="ECO:0000313" key="2">
    <source>
        <dbReference type="Proteomes" id="UP000719916"/>
    </source>
</evidence>
<dbReference type="Proteomes" id="UP000719916">
    <property type="component" value="Unassembled WGS sequence"/>
</dbReference>
<dbReference type="RefSeq" id="WP_155418905.1">
    <property type="nucleotide sequence ID" value="NZ_JAAISW010000007.1"/>
</dbReference>
<proteinExistence type="predicted"/>
<name>A0ABD6LFK8_9FIRM</name>
<comment type="caution">
    <text evidence="1">The sequence shown here is derived from an EMBL/GenBank/DDBJ whole genome shotgun (WGS) entry which is preliminary data.</text>
</comment>
<protein>
    <submittedName>
        <fullName evidence="1">Uncharacterized protein</fullName>
    </submittedName>
</protein>